<comment type="caution">
    <text evidence="2">The sequence shown here is derived from an EMBL/GenBank/DDBJ whole genome shotgun (WGS) entry which is preliminary data.</text>
</comment>
<dbReference type="Proteomes" id="UP000054937">
    <property type="component" value="Unassembled WGS sequence"/>
</dbReference>
<dbReference type="AlphaFoldDB" id="A0A0V0QZB2"/>
<evidence type="ECO:0000256" key="1">
    <source>
        <dbReference type="SAM" id="MobiDB-lite"/>
    </source>
</evidence>
<keyword evidence="3" id="KW-1185">Reference proteome</keyword>
<protein>
    <submittedName>
        <fullName evidence="2">Uncharacterized protein</fullName>
    </submittedName>
</protein>
<organism evidence="2 3">
    <name type="scientific">Pseudocohnilembus persalinus</name>
    <name type="common">Ciliate</name>
    <dbReference type="NCBI Taxonomy" id="266149"/>
    <lineage>
        <taxon>Eukaryota</taxon>
        <taxon>Sar</taxon>
        <taxon>Alveolata</taxon>
        <taxon>Ciliophora</taxon>
        <taxon>Intramacronucleata</taxon>
        <taxon>Oligohymenophorea</taxon>
        <taxon>Scuticociliatia</taxon>
        <taxon>Philasterida</taxon>
        <taxon>Pseudocohnilembidae</taxon>
        <taxon>Pseudocohnilembus</taxon>
    </lineage>
</organism>
<evidence type="ECO:0000313" key="3">
    <source>
        <dbReference type="Proteomes" id="UP000054937"/>
    </source>
</evidence>
<accession>A0A0V0QZB2</accession>
<feature type="compositionally biased region" description="Polar residues" evidence="1">
    <location>
        <begin position="152"/>
        <end position="171"/>
    </location>
</feature>
<sequence length="367" mass="43469">MEKDEQQDNNAKKNNQLAIRSQSLELNDNYSYVDHSKNIQNPFNGKSYYNFNQSKVLKTLFRKMPPKLISQLLKFKQNIQLQQEQQIICIKNKQIEFKQTNQFKQNNESIQQQSINNNKENLKYQQEDKLIFKNQSHLINFLNQQISKEQQDVQPVTDINSSNKSIQAQKYKNNEQEVDDENENENEDQRQIQKSNKKVIDLNQLKRLNQKNQQSSHLQNKSQNMSQISLEISKNNSPQNNDIKDIIQYDNKEKQAGKSKKIFYYSISNQIKSHSSSPNSYQNIGFNISLVNQEQKTLENQQNLQILQQQVNEMRRIQKSKKKQKNIKNQNKQKCEPNKINEDFYLGAWQNSLELDQSSTIGDWFNR</sequence>
<feature type="region of interest" description="Disordered" evidence="1">
    <location>
        <begin position="152"/>
        <end position="202"/>
    </location>
</feature>
<proteinExistence type="predicted"/>
<dbReference type="InParanoid" id="A0A0V0QZB2"/>
<feature type="compositionally biased region" description="Acidic residues" evidence="1">
    <location>
        <begin position="176"/>
        <end position="186"/>
    </location>
</feature>
<dbReference type="EMBL" id="LDAU01000082">
    <property type="protein sequence ID" value="KRX07663.1"/>
    <property type="molecule type" value="Genomic_DNA"/>
</dbReference>
<gene>
    <name evidence="2" type="ORF">PPERSA_11212</name>
</gene>
<reference evidence="2 3" key="1">
    <citation type="journal article" date="2015" name="Sci. Rep.">
        <title>Genome of the facultative scuticociliatosis pathogen Pseudocohnilembus persalinus provides insight into its virulence through horizontal gene transfer.</title>
        <authorList>
            <person name="Xiong J."/>
            <person name="Wang G."/>
            <person name="Cheng J."/>
            <person name="Tian M."/>
            <person name="Pan X."/>
            <person name="Warren A."/>
            <person name="Jiang C."/>
            <person name="Yuan D."/>
            <person name="Miao W."/>
        </authorList>
    </citation>
    <scope>NUCLEOTIDE SEQUENCE [LARGE SCALE GENOMIC DNA]</scope>
    <source>
        <strain evidence="2">36N120E</strain>
    </source>
</reference>
<name>A0A0V0QZB2_PSEPJ</name>
<evidence type="ECO:0000313" key="2">
    <source>
        <dbReference type="EMBL" id="KRX07663.1"/>
    </source>
</evidence>